<organism evidence="1 2">
    <name type="scientific">Quercus suber</name>
    <name type="common">Cork oak</name>
    <dbReference type="NCBI Taxonomy" id="58331"/>
    <lineage>
        <taxon>Eukaryota</taxon>
        <taxon>Viridiplantae</taxon>
        <taxon>Streptophyta</taxon>
        <taxon>Embryophyta</taxon>
        <taxon>Tracheophyta</taxon>
        <taxon>Spermatophyta</taxon>
        <taxon>Magnoliopsida</taxon>
        <taxon>eudicotyledons</taxon>
        <taxon>Gunneridae</taxon>
        <taxon>Pentapetalae</taxon>
        <taxon>rosids</taxon>
        <taxon>fabids</taxon>
        <taxon>Fagales</taxon>
        <taxon>Fagaceae</taxon>
        <taxon>Quercus</taxon>
    </lineage>
</organism>
<dbReference type="EMBL" id="PKMF04000539">
    <property type="protein sequence ID" value="KAK7826713.1"/>
    <property type="molecule type" value="Genomic_DNA"/>
</dbReference>
<dbReference type="Proteomes" id="UP000237347">
    <property type="component" value="Unassembled WGS sequence"/>
</dbReference>
<dbReference type="InterPro" id="IPR029063">
    <property type="entry name" value="SAM-dependent_MTases_sf"/>
</dbReference>
<accession>A0AAW0JI99</accession>
<sequence>MSSQVVGLPNRSESSHQKLYEFAKMALIKIFAHPYATVCDLYCCGGGGLGIDNDAQIGHYIGIDVSSTGIAQLREAWESLSQKKPYPSDFFHFDPCLYQKNVEAYHNKVSSMKPNIVPNCIRSESYMITFEVEEEKFPLFGKKYQLKFASDPSAETHCLVHFPSFIRLAREAGLEYVEIQNLTEFYDDNRFVNLCFLL</sequence>
<evidence type="ECO:0000313" key="2">
    <source>
        <dbReference type="Proteomes" id="UP000237347"/>
    </source>
</evidence>
<protein>
    <submittedName>
        <fullName evidence="1">Mrna cap guanine-n7 methyltransferase 2</fullName>
    </submittedName>
</protein>
<dbReference type="GO" id="GO:0005634">
    <property type="term" value="C:nucleus"/>
    <property type="evidence" value="ECO:0007669"/>
    <property type="project" value="TreeGrafter"/>
</dbReference>
<dbReference type="InterPro" id="IPR039753">
    <property type="entry name" value="RG7MT1"/>
</dbReference>
<evidence type="ECO:0000313" key="1">
    <source>
        <dbReference type="EMBL" id="KAK7826713.1"/>
    </source>
</evidence>
<dbReference type="PANTHER" id="PTHR12189:SF3">
    <property type="entry name" value="MRNA (GUANINE-N(7))-METHYLTRANSFERASE"/>
    <property type="match status" value="1"/>
</dbReference>
<dbReference type="GO" id="GO:0004482">
    <property type="term" value="F:mRNA 5'-cap (guanine-N7-)-methyltransferase activity"/>
    <property type="evidence" value="ECO:0007669"/>
    <property type="project" value="InterPro"/>
</dbReference>
<name>A0AAW0JI99_QUESU</name>
<dbReference type="AlphaFoldDB" id="A0AAW0JI99"/>
<keyword evidence="2" id="KW-1185">Reference proteome</keyword>
<reference evidence="1 2" key="1">
    <citation type="journal article" date="2018" name="Sci. Data">
        <title>The draft genome sequence of cork oak.</title>
        <authorList>
            <person name="Ramos A.M."/>
            <person name="Usie A."/>
            <person name="Barbosa P."/>
            <person name="Barros P.M."/>
            <person name="Capote T."/>
            <person name="Chaves I."/>
            <person name="Simoes F."/>
            <person name="Abreu I."/>
            <person name="Carrasquinho I."/>
            <person name="Faro C."/>
            <person name="Guimaraes J.B."/>
            <person name="Mendonca D."/>
            <person name="Nobrega F."/>
            <person name="Rodrigues L."/>
            <person name="Saibo N.J.M."/>
            <person name="Varela M.C."/>
            <person name="Egas C."/>
            <person name="Matos J."/>
            <person name="Miguel C.M."/>
            <person name="Oliveira M.M."/>
            <person name="Ricardo C.P."/>
            <person name="Goncalves S."/>
        </authorList>
    </citation>
    <scope>NUCLEOTIDE SEQUENCE [LARGE SCALE GENOMIC DNA]</scope>
    <source>
        <strain evidence="2">cv. HL8</strain>
    </source>
</reference>
<dbReference type="PANTHER" id="PTHR12189">
    <property type="entry name" value="MRNA GUANINE-7- METHYLTRANSFERASE"/>
    <property type="match status" value="1"/>
</dbReference>
<keyword evidence="1" id="KW-0489">Methyltransferase</keyword>
<keyword evidence="1" id="KW-0808">Transferase</keyword>
<proteinExistence type="predicted"/>
<dbReference type="Gene3D" id="3.40.50.150">
    <property type="entry name" value="Vaccinia Virus protein VP39"/>
    <property type="match status" value="1"/>
</dbReference>
<gene>
    <name evidence="1" type="ORF">CFP56_031972</name>
</gene>
<comment type="caution">
    <text evidence="1">The sequence shown here is derived from an EMBL/GenBank/DDBJ whole genome shotgun (WGS) entry which is preliminary data.</text>
</comment>
<dbReference type="SUPFAM" id="SSF53335">
    <property type="entry name" value="S-adenosyl-L-methionine-dependent methyltransferases"/>
    <property type="match status" value="1"/>
</dbReference>